<feature type="non-terminal residue" evidence="1">
    <location>
        <position position="1"/>
    </location>
</feature>
<dbReference type="EMBL" id="JBBBZM010000966">
    <property type="protein sequence ID" value="KAL0630217.1"/>
    <property type="molecule type" value="Genomic_DNA"/>
</dbReference>
<feature type="non-terminal residue" evidence="1">
    <location>
        <position position="90"/>
    </location>
</feature>
<reference evidence="1 2" key="1">
    <citation type="submission" date="2024-02" db="EMBL/GenBank/DDBJ databases">
        <title>Discinaceae phylogenomics.</title>
        <authorList>
            <person name="Dirks A.C."/>
            <person name="James T.Y."/>
        </authorList>
    </citation>
    <scope>NUCLEOTIDE SEQUENCE [LARGE SCALE GENOMIC DNA]</scope>
    <source>
        <strain evidence="1 2">ACD0624</strain>
    </source>
</reference>
<keyword evidence="2" id="KW-1185">Reference proteome</keyword>
<evidence type="ECO:0000313" key="1">
    <source>
        <dbReference type="EMBL" id="KAL0630217.1"/>
    </source>
</evidence>
<protein>
    <submittedName>
        <fullName evidence="1">Uncharacterized protein</fullName>
    </submittedName>
</protein>
<sequence length="90" mass="10130">YTSIAPGGGWYEENPSAEEYYLKGLRFISAAIRAGDAGPFVACDYEGPEQFAFLRMSRRFITRPKPVPPNWESHAFCKPDSSSVTDCRFD</sequence>
<evidence type="ECO:0000313" key="2">
    <source>
        <dbReference type="Proteomes" id="UP001447188"/>
    </source>
</evidence>
<organism evidence="1 2">
    <name type="scientific">Discina gigas</name>
    <dbReference type="NCBI Taxonomy" id="1032678"/>
    <lineage>
        <taxon>Eukaryota</taxon>
        <taxon>Fungi</taxon>
        <taxon>Dikarya</taxon>
        <taxon>Ascomycota</taxon>
        <taxon>Pezizomycotina</taxon>
        <taxon>Pezizomycetes</taxon>
        <taxon>Pezizales</taxon>
        <taxon>Discinaceae</taxon>
        <taxon>Discina</taxon>
    </lineage>
</organism>
<name>A0ABR3G2P9_9PEZI</name>
<proteinExistence type="predicted"/>
<accession>A0ABR3G2P9</accession>
<gene>
    <name evidence="1" type="ORF">Q9L58_010937</name>
</gene>
<dbReference type="Proteomes" id="UP001447188">
    <property type="component" value="Unassembled WGS sequence"/>
</dbReference>
<comment type="caution">
    <text evidence="1">The sequence shown here is derived from an EMBL/GenBank/DDBJ whole genome shotgun (WGS) entry which is preliminary data.</text>
</comment>